<evidence type="ECO:0000313" key="2">
    <source>
        <dbReference type="Proteomes" id="UP001153737"/>
    </source>
</evidence>
<name>A0A9N9X0E9_PHACE</name>
<organism evidence="1 2">
    <name type="scientific">Phaedon cochleariae</name>
    <name type="common">Mustard beetle</name>
    <dbReference type="NCBI Taxonomy" id="80249"/>
    <lineage>
        <taxon>Eukaryota</taxon>
        <taxon>Metazoa</taxon>
        <taxon>Ecdysozoa</taxon>
        <taxon>Arthropoda</taxon>
        <taxon>Hexapoda</taxon>
        <taxon>Insecta</taxon>
        <taxon>Pterygota</taxon>
        <taxon>Neoptera</taxon>
        <taxon>Endopterygota</taxon>
        <taxon>Coleoptera</taxon>
        <taxon>Polyphaga</taxon>
        <taxon>Cucujiformia</taxon>
        <taxon>Chrysomeloidea</taxon>
        <taxon>Chrysomelidae</taxon>
        <taxon>Chrysomelinae</taxon>
        <taxon>Chrysomelini</taxon>
        <taxon>Phaedon</taxon>
    </lineage>
</organism>
<keyword evidence="2" id="KW-1185">Reference proteome</keyword>
<gene>
    <name evidence="1" type="ORF">PHAECO_LOCUS1600</name>
</gene>
<reference evidence="1" key="2">
    <citation type="submission" date="2022-10" db="EMBL/GenBank/DDBJ databases">
        <authorList>
            <consortium name="ENA_rothamsted_submissions"/>
            <consortium name="culmorum"/>
            <person name="King R."/>
        </authorList>
    </citation>
    <scope>NUCLEOTIDE SEQUENCE</scope>
</reference>
<dbReference type="AlphaFoldDB" id="A0A9N9X0E9"/>
<accession>A0A9N9X0E9</accession>
<proteinExistence type="predicted"/>
<protein>
    <submittedName>
        <fullName evidence="1">Uncharacterized protein</fullName>
    </submittedName>
</protein>
<reference evidence="1" key="1">
    <citation type="submission" date="2022-01" db="EMBL/GenBank/DDBJ databases">
        <authorList>
            <person name="King R."/>
        </authorList>
    </citation>
    <scope>NUCLEOTIDE SEQUENCE</scope>
</reference>
<evidence type="ECO:0000313" key="1">
    <source>
        <dbReference type="EMBL" id="CAG9813988.1"/>
    </source>
</evidence>
<dbReference type="EMBL" id="OU896716">
    <property type="protein sequence ID" value="CAG9813988.1"/>
    <property type="molecule type" value="Genomic_DNA"/>
</dbReference>
<dbReference type="OrthoDB" id="6781693at2759"/>
<sequence length="102" mass="12116">MESDSEEEFSTLVGLISCRSKKKRNRRMWVLPIVKERTEESLFHTLFNDAIKTDDEKFLNFVRMPKDSFYERLTLIKNQIAKHDTAMRRSIPPAEKLVITLR</sequence>
<dbReference type="Proteomes" id="UP001153737">
    <property type="component" value="Chromosome 10"/>
</dbReference>